<dbReference type="InterPro" id="IPR015915">
    <property type="entry name" value="Kelch-typ_b-propeller"/>
</dbReference>
<dbReference type="OrthoDB" id="2363417at2759"/>
<keyword evidence="2" id="KW-1133">Transmembrane helix</keyword>
<dbReference type="AlphaFoldDB" id="A0A433DME8"/>
<evidence type="ECO:0000313" key="4">
    <source>
        <dbReference type="EMBL" id="RUP51977.1"/>
    </source>
</evidence>
<feature type="region of interest" description="Disordered" evidence="1">
    <location>
        <begin position="346"/>
        <end position="368"/>
    </location>
</feature>
<name>A0A433DME8_9FUNG</name>
<evidence type="ECO:0000256" key="3">
    <source>
        <dbReference type="SAM" id="SignalP"/>
    </source>
</evidence>
<keyword evidence="5" id="KW-1185">Reference proteome</keyword>
<feature type="compositionally biased region" description="Basic residues" evidence="1">
    <location>
        <begin position="352"/>
        <end position="366"/>
    </location>
</feature>
<dbReference type="InterPro" id="IPR011043">
    <property type="entry name" value="Gal_Oxase/kelch_b-propeller"/>
</dbReference>
<evidence type="ECO:0000313" key="5">
    <source>
        <dbReference type="Proteomes" id="UP000268093"/>
    </source>
</evidence>
<keyword evidence="2" id="KW-0472">Membrane</keyword>
<dbReference type="Proteomes" id="UP000268093">
    <property type="component" value="Unassembled WGS sequence"/>
</dbReference>
<evidence type="ECO:0000256" key="1">
    <source>
        <dbReference type="SAM" id="MobiDB-lite"/>
    </source>
</evidence>
<comment type="caution">
    <text evidence="4">The sequence shown here is derived from an EMBL/GenBank/DDBJ whole genome shotgun (WGS) entry which is preliminary data.</text>
</comment>
<accession>A0A433DME8</accession>
<evidence type="ECO:0000256" key="2">
    <source>
        <dbReference type="SAM" id="Phobius"/>
    </source>
</evidence>
<keyword evidence="3" id="KW-0732">Signal</keyword>
<feature type="chain" id="PRO_5019416427" evidence="3">
    <location>
        <begin position="33"/>
        <end position="568"/>
    </location>
</feature>
<sequence>MPIDSFMHRPLRKTSLLLLLVVTFALATLSGATTTEARVGARTVLLKKTIWIYGGVTGADGIAQNLLSQLDVSVGWETSNPPYVNHTADGLGVAPASTLGTLFPSEDQSAFYSIDVYGSDQTLTFTKYDVVTKVWAMFPTAGKTIPNAVEEMARSGQKMPAYSLDFIFTFRILQISGPAAFDNKGNTWVWGGHFPLLINWKISLGRIRLTVQTDNTVVYQFDPNQQRWVTSASPSPIATREFYTANLLPTGMIIIIGGLYQMQNNTEWINVWADMADTPTYNTSSGVWRNNTAIGIVPRPRNMHTATLCKNGSIVSLTSNCIHYVSPGRLHSHYIRRLSTDIAERDGINNSPKKRVRGNSSRRRASTKYENVRVVSTENYGHLSEPQVWTHRRPGRMANDCYGGICRDLFLTIPYIIPGSTGYNFAILPSNETIVLDTTLWSWLTNYTPTIWSDVFNQTTTTTPTPTPSATGPIVEVAPDSSIGTVIALAVGALAAFTAVIIIFWRRRRHTRLSNGPIETEVGTGVIYDKSFNLEEEDLSRSTQAMPFNPTQDKVHVHQKYRSSSLIR</sequence>
<gene>
    <name evidence="4" type="ORF">BC936DRAFT_143906</name>
</gene>
<dbReference type="EMBL" id="RBNI01000292">
    <property type="protein sequence ID" value="RUP51977.1"/>
    <property type="molecule type" value="Genomic_DNA"/>
</dbReference>
<keyword evidence="2" id="KW-0812">Transmembrane</keyword>
<organism evidence="4 5">
    <name type="scientific">Jimgerdemannia flammicorona</name>
    <dbReference type="NCBI Taxonomy" id="994334"/>
    <lineage>
        <taxon>Eukaryota</taxon>
        <taxon>Fungi</taxon>
        <taxon>Fungi incertae sedis</taxon>
        <taxon>Mucoromycota</taxon>
        <taxon>Mucoromycotina</taxon>
        <taxon>Endogonomycetes</taxon>
        <taxon>Endogonales</taxon>
        <taxon>Endogonaceae</taxon>
        <taxon>Jimgerdemannia</taxon>
    </lineage>
</organism>
<proteinExistence type="predicted"/>
<dbReference type="SUPFAM" id="SSF50965">
    <property type="entry name" value="Galactose oxidase, central domain"/>
    <property type="match status" value="1"/>
</dbReference>
<feature type="signal peptide" evidence="3">
    <location>
        <begin position="1"/>
        <end position="32"/>
    </location>
</feature>
<protein>
    <submittedName>
        <fullName evidence="4">Uncharacterized protein</fullName>
    </submittedName>
</protein>
<feature type="transmembrane region" description="Helical" evidence="2">
    <location>
        <begin position="483"/>
        <end position="505"/>
    </location>
</feature>
<dbReference type="Gene3D" id="2.120.10.80">
    <property type="entry name" value="Kelch-type beta propeller"/>
    <property type="match status" value="1"/>
</dbReference>
<reference evidence="4 5" key="1">
    <citation type="journal article" date="2018" name="New Phytol.">
        <title>Phylogenomics of Endogonaceae and evolution of mycorrhizas within Mucoromycota.</title>
        <authorList>
            <person name="Chang Y."/>
            <person name="Desiro A."/>
            <person name="Na H."/>
            <person name="Sandor L."/>
            <person name="Lipzen A."/>
            <person name="Clum A."/>
            <person name="Barry K."/>
            <person name="Grigoriev I.V."/>
            <person name="Martin F.M."/>
            <person name="Stajich J.E."/>
            <person name="Smith M.E."/>
            <person name="Bonito G."/>
            <person name="Spatafora J.W."/>
        </authorList>
    </citation>
    <scope>NUCLEOTIDE SEQUENCE [LARGE SCALE GENOMIC DNA]</scope>
    <source>
        <strain evidence="4 5">GMNB39</strain>
    </source>
</reference>